<reference evidence="3" key="1">
    <citation type="submission" date="2016-11" db="EMBL/GenBank/DDBJ databases">
        <authorList>
            <person name="Varghese N."/>
            <person name="Submissions S."/>
        </authorList>
    </citation>
    <scope>NUCLEOTIDE SEQUENCE [LARGE SCALE GENOMIC DNA]</scope>
    <source>
        <strain evidence="3">DSM 21264</strain>
    </source>
</reference>
<dbReference type="RefSeq" id="WP_072963700.1">
    <property type="nucleotide sequence ID" value="NZ_FQUH01000035.1"/>
</dbReference>
<keyword evidence="1" id="KW-0812">Transmembrane</keyword>
<organism evidence="2 3">
    <name type="scientific">Vibrio gazogenes DSM 21264 = NBRC 103151</name>
    <dbReference type="NCBI Taxonomy" id="1123492"/>
    <lineage>
        <taxon>Bacteria</taxon>
        <taxon>Pseudomonadati</taxon>
        <taxon>Pseudomonadota</taxon>
        <taxon>Gammaproteobacteria</taxon>
        <taxon>Vibrionales</taxon>
        <taxon>Vibrionaceae</taxon>
        <taxon>Vibrio</taxon>
    </lineage>
</organism>
<dbReference type="AlphaFoldDB" id="A0A1M5HNZ2"/>
<dbReference type="Proteomes" id="UP000184159">
    <property type="component" value="Unassembled WGS sequence"/>
</dbReference>
<proteinExistence type="predicted"/>
<keyword evidence="3" id="KW-1185">Reference proteome</keyword>
<name>A0A1M5HNZ2_VIBGA</name>
<feature type="transmembrane region" description="Helical" evidence="1">
    <location>
        <begin position="6"/>
        <end position="23"/>
    </location>
</feature>
<dbReference type="EMBL" id="FQUH01000035">
    <property type="protein sequence ID" value="SHG17618.1"/>
    <property type="molecule type" value="Genomic_DNA"/>
</dbReference>
<evidence type="ECO:0000313" key="3">
    <source>
        <dbReference type="Proteomes" id="UP000184159"/>
    </source>
</evidence>
<keyword evidence="1" id="KW-0472">Membrane</keyword>
<accession>A0A1M5HNZ2</accession>
<evidence type="ECO:0000256" key="1">
    <source>
        <dbReference type="SAM" id="Phobius"/>
    </source>
</evidence>
<sequence>MEPVSIFLSSSVIAALVAALVSLRTNERRIHIENVTQERAKWRNSMRCLADSLIKSTQKSDSTEISALCSQLALNVNPFDKEDISLIEAAEKLATSDDKGAQIKEFTERMSLLLKHDWERAKREAKPWFFRGDEARRISYKEFAGECPSLLSEPSKKSLSLLLYFVTLSFSAGIIFFLAVGLTEPFQKLVKIFNDPNDVKPFEAWVQFIFWSIFCGSMWSAAYLWFKASEKRFLEIWFRK</sequence>
<keyword evidence="1" id="KW-1133">Transmembrane helix</keyword>
<gene>
    <name evidence="2" type="ORF">SAMN02745781_04153</name>
</gene>
<evidence type="ECO:0000313" key="2">
    <source>
        <dbReference type="EMBL" id="SHG17618.1"/>
    </source>
</evidence>
<protein>
    <submittedName>
        <fullName evidence="2">Uncharacterized protein</fullName>
    </submittedName>
</protein>
<feature type="transmembrane region" description="Helical" evidence="1">
    <location>
        <begin position="202"/>
        <end position="226"/>
    </location>
</feature>
<feature type="transmembrane region" description="Helical" evidence="1">
    <location>
        <begin position="161"/>
        <end position="182"/>
    </location>
</feature>